<comment type="caution">
    <text evidence="4">The sequence shown here is derived from an EMBL/GenBank/DDBJ whole genome shotgun (WGS) entry which is preliminary data.</text>
</comment>
<dbReference type="Gene3D" id="3.30.565.10">
    <property type="entry name" value="Histidine kinase-like ATPase, C-terminal domain"/>
    <property type="match status" value="1"/>
</dbReference>
<keyword evidence="5" id="KW-1185">Reference proteome</keyword>
<accession>A0ABU3QS65</accession>
<dbReference type="PANTHER" id="PTHR35526">
    <property type="entry name" value="ANTI-SIGMA-F FACTOR RSBW-RELATED"/>
    <property type="match status" value="1"/>
</dbReference>
<dbReference type="PANTHER" id="PTHR35526:SF3">
    <property type="entry name" value="ANTI-SIGMA-F FACTOR RSBW"/>
    <property type="match status" value="1"/>
</dbReference>
<feature type="region of interest" description="Disordered" evidence="2">
    <location>
        <begin position="1"/>
        <end position="42"/>
    </location>
</feature>
<evidence type="ECO:0000259" key="3">
    <source>
        <dbReference type="Pfam" id="PF13581"/>
    </source>
</evidence>
<evidence type="ECO:0000256" key="1">
    <source>
        <dbReference type="ARBA" id="ARBA00022527"/>
    </source>
</evidence>
<name>A0ABU3QS65_9ACTN</name>
<keyword evidence="4" id="KW-0067">ATP-binding</keyword>
<evidence type="ECO:0000313" key="4">
    <source>
        <dbReference type="EMBL" id="MDT9685590.1"/>
    </source>
</evidence>
<organism evidence="4 5">
    <name type="scientific">Streptomyces tamarix</name>
    <dbReference type="NCBI Taxonomy" id="3078565"/>
    <lineage>
        <taxon>Bacteria</taxon>
        <taxon>Bacillati</taxon>
        <taxon>Actinomycetota</taxon>
        <taxon>Actinomycetes</taxon>
        <taxon>Kitasatosporales</taxon>
        <taxon>Streptomycetaceae</taxon>
        <taxon>Streptomyces</taxon>
    </lineage>
</organism>
<dbReference type="InterPro" id="IPR036890">
    <property type="entry name" value="HATPase_C_sf"/>
</dbReference>
<keyword evidence="1" id="KW-0418">Kinase</keyword>
<feature type="domain" description="Histidine kinase/HSP90-like ATPase" evidence="3">
    <location>
        <begin position="44"/>
        <end position="149"/>
    </location>
</feature>
<keyword evidence="1" id="KW-0808">Transferase</keyword>
<dbReference type="CDD" id="cd16936">
    <property type="entry name" value="HATPase_RsbW-like"/>
    <property type="match status" value="1"/>
</dbReference>
<dbReference type="RefSeq" id="WP_315880634.1">
    <property type="nucleotide sequence ID" value="NZ_JAWCTQ010000044.1"/>
</dbReference>
<evidence type="ECO:0000313" key="5">
    <source>
        <dbReference type="Proteomes" id="UP001250181"/>
    </source>
</evidence>
<reference evidence="4 5" key="1">
    <citation type="submission" date="2023-09" db="EMBL/GenBank/DDBJ databases">
        <title>Streptomyces sp. nov.: A antagonism against Alternaria gaisen Producing Streptochlin, Isolated from Tamarix root soil.</title>
        <authorList>
            <person name="Chen Y."/>
        </authorList>
    </citation>
    <scope>NUCLEOTIDE SEQUENCE [LARGE SCALE GENOMIC DNA]</scope>
    <source>
        <strain evidence="4 5">TRM76323</strain>
    </source>
</reference>
<dbReference type="InterPro" id="IPR003594">
    <property type="entry name" value="HATPase_dom"/>
</dbReference>
<evidence type="ECO:0000256" key="2">
    <source>
        <dbReference type="SAM" id="MobiDB-lite"/>
    </source>
</evidence>
<dbReference type="Proteomes" id="UP001250181">
    <property type="component" value="Unassembled WGS sequence"/>
</dbReference>
<dbReference type="InterPro" id="IPR050267">
    <property type="entry name" value="Anti-sigma-factor_SerPK"/>
</dbReference>
<keyword evidence="1" id="KW-0723">Serine/threonine-protein kinase</keyword>
<dbReference type="SUPFAM" id="SSF55874">
    <property type="entry name" value="ATPase domain of HSP90 chaperone/DNA topoisomerase II/histidine kinase"/>
    <property type="match status" value="1"/>
</dbReference>
<dbReference type="EMBL" id="JAWCTQ010000044">
    <property type="protein sequence ID" value="MDT9685590.1"/>
    <property type="molecule type" value="Genomic_DNA"/>
</dbReference>
<keyword evidence="4" id="KW-0547">Nucleotide-binding</keyword>
<dbReference type="GO" id="GO:0005524">
    <property type="term" value="F:ATP binding"/>
    <property type="evidence" value="ECO:0007669"/>
    <property type="project" value="UniProtKB-KW"/>
</dbReference>
<sequence length="163" mass="17919">MTHEMPNRSAETPARDVGADGATQPNVQPEPHQYAFDGDDQAPARARHHVREALCSWRMPENTVDTAVLLASEITTNAVRHTTSSSIQLELLRRDGEVEVAVRDSGPRPARPLRAISEETADLWDEHGRGLDLVRRLSSRWGATEAGPGLRVWAAIEATGDVR</sequence>
<protein>
    <submittedName>
        <fullName evidence="4">ATP-binding protein</fullName>
    </submittedName>
</protein>
<proteinExistence type="predicted"/>
<dbReference type="Pfam" id="PF13581">
    <property type="entry name" value="HATPase_c_2"/>
    <property type="match status" value="1"/>
</dbReference>
<gene>
    <name evidence="4" type="ORF">RND61_26515</name>
</gene>